<evidence type="ECO:0000256" key="1">
    <source>
        <dbReference type="SAM" id="MobiDB-lite"/>
    </source>
</evidence>
<feature type="compositionally biased region" description="Basic and acidic residues" evidence="1">
    <location>
        <begin position="114"/>
        <end position="124"/>
    </location>
</feature>
<accession>A0A6G1C6V4</accession>
<comment type="caution">
    <text evidence="2">The sequence shown here is derived from an EMBL/GenBank/DDBJ whole genome shotgun (WGS) entry which is preliminary data.</text>
</comment>
<dbReference type="EMBL" id="SPHZ02000010">
    <property type="protein sequence ID" value="KAF0895534.1"/>
    <property type="molecule type" value="Genomic_DNA"/>
</dbReference>
<sequence length="130" mass="13329">MGSAMDFSMYRDTAKATYLMVFTLPGAAATTTSALPVLVASSAANATTVIATTLVSTGAATRTPPSVPAAVCVEVLSSPSTSVAEGLVGLVALLPTPWQPVAVMAQVPSEEEEPHVSEELHADMEPQEEV</sequence>
<evidence type="ECO:0000313" key="2">
    <source>
        <dbReference type="EMBL" id="KAF0895534.1"/>
    </source>
</evidence>
<name>A0A6G1C6V4_9ORYZ</name>
<keyword evidence="3" id="KW-1185">Reference proteome</keyword>
<dbReference type="AlphaFoldDB" id="A0A6G1C6V4"/>
<evidence type="ECO:0000313" key="3">
    <source>
        <dbReference type="Proteomes" id="UP000479710"/>
    </source>
</evidence>
<protein>
    <submittedName>
        <fullName evidence="2">Uncharacterized protein</fullName>
    </submittedName>
</protein>
<proteinExistence type="predicted"/>
<organism evidence="2 3">
    <name type="scientific">Oryza meyeriana var. granulata</name>
    <dbReference type="NCBI Taxonomy" id="110450"/>
    <lineage>
        <taxon>Eukaryota</taxon>
        <taxon>Viridiplantae</taxon>
        <taxon>Streptophyta</taxon>
        <taxon>Embryophyta</taxon>
        <taxon>Tracheophyta</taxon>
        <taxon>Spermatophyta</taxon>
        <taxon>Magnoliopsida</taxon>
        <taxon>Liliopsida</taxon>
        <taxon>Poales</taxon>
        <taxon>Poaceae</taxon>
        <taxon>BOP clade</taxon>
        <taxon>Oryzoideae</taxon>
        <taxon>Oryzeae</taxon>
        <taxon>Oryzinae</taxon>
        <taxon>Oryza</taxon>
        <taxon>Oryza meyeriana</taxon>
    </lineage>
</organism>
<dbReference type="Proteomes" id="UP000479710">
    <property type="component" value="Unassembled WGS sequence"/>
</dbReference>
<reference evidence="2 3" key="1">
    <citation type="submission" date="2019-11" db="EMBL/GenBank/DDBJ databases">
        <title>Whole genome sequence of Oryza granulata.</title>
        <authorList>
            <person name="Li W."/>
        </authorList>
    </citation>
    <scope>NUCLEOTIDE SEQUENCE [LARGE SCALE GENOMIC DNA]</scope>
    <source>
        <strain evidence="3">cv. Menghai</strain>
        <tissue evidence="2">Leaf</tissue>
    </source>
</reference>
<feature type="region of interest" description="Disordered" evidence="1">
    <location>
        <begin position="106"/>
        <end position="130"/>
    </location>
</feature>
<gene>
    <name evidence="2" type="ORF">E2562_013616</name>
</gene>